<name>A0A9Q1EK26_SYNKA</name>
<gene>
    <name evidence="1" type="ORF">SKAU_G00348420</name>
</gene>
<evidence type="ECO:0000313" key="1">
    <source>
        <dbReference type="EMBL" id="KAJ8340209.1"/>
    </source>
</evidence>
<reference evidence="1" key="1">
    <citation type="journal article" date="2023" name="Science">
        <title>Genome structures resolve the early diversification of teleost fishes.</title>
        <authorList>
            <person name="Parey E."/>
            <person name="Louis A."/>
            <person name="Montfort J."/>
            <person name="Bouchez O."/>
            <person name="Roques C."/>
            <person name="Iampietro C."/>
            <person name="Lluch J."/>
            <person name="Castinel A."/>
            <person name="Donnadieu C."/>
            <person name="Desvignes T."/>
            <person name="Floi Bucao C."/>
            <person name="Jouanno E."/>
            <person name="Wen M."/>
            <person name="Mejri S."/>
            <person name="Dirks R."/>
            <person name="Jansen H."/>
            <person name="Henkel C."/>
            <person name="Chen W.J."/>
            <person name="Zahm M."/>
            <person name="Cabau C."/>
            <person name="Klopp C."/>
            <person name="Thompson A.W."/>
            <person name="Robinson-Rechavi M."/>
            <person name="Braasch I."/>
            <person name="Lecointre G."/>
            <person name="Bobe J."/>
            <person name="Postlethwait J.H."/>
            <person name="Berthelot C."/>
            <person name="Roest Crollius H."/>
            <person name="Guiguen Y."/>
        </authorList>
    </citation>
    <scope>NUCLEOTIDE SEQUENCE</scope>
    <source>
        <strain evidence="1">WJC10195</strain>
    </source>
</reference>
<dbReference type="Proteomes" id="UP001152622">
    <property type="component" value="Chromosome 16"/>
</dbReference>
<keyword evidence="2" id="KW-1185">Reference proteome</keyword>
<proteinExistence type="predicted"/>
<comment type="caution">
    <text evidence="1">The sequence shown here is derived from an EMBL/GenBank/DDBJ whole genome shotgun (WGS) entry which is preliminary data.</text>
</comment>
<dbReference type="AlphaFoldDB" id="A0A9Q1EK26"/>
<dbReference type="EMBL" id="JAINUF010000016">
    <property type="protein sequence ID" value="KAJ8340209.1"/>
    <property type="molecule type" value="Genomic_DNA"/>
</dbReference>
<accession>A0A9Q1EK26</accession>
<protein>
    <submittedName>
        <fullName evidence="1">Uncharacterized protein</fullName>
    </submittedName>
</protein>
<sequence length="121" mass="13194">MYRINAVANLVSRGLWDLASAGLSKAGSNSSLNGRNAARRGAGGHAELFPSRMIHGKAKRACQERLASRAFTSSNKDHTFSSLFTKPTMTRGDCAPAVRMRCADYTSFCAPFQQDYLMRDG</sequence>
<evidence type="ECO:0000313" key="2">
    <source>
        <dbReference type="Proteomes" id="UP001152622"/>
    </source>
</evidence>
<organism evidence="1 2">
    <name type="scientific">Synaphobranchus kaupii</name>
    <name type="common">Kaup's arrowtooth eel</name>
    <dbReference type="NCBI Taxonomy" id="118154"/>
    <lineage>
        <taxon>Eukaryota</taxon>
        <taxon>Metazoa</taxon>
        <taxon>Chordata</taxon>
        <taxon>Craniata</taxon>
        <taxon>Vertebrata</taxon>
        <taxon>Euteleostomi</taxon>
        <taxon>Actinopterygii</taxon>
        <taxon>Neopterygii</taxon>
        <taxon>Teleostei</taxon>
        <taxon>Anguilliformes</taxon>
        <taxon>Synaphobranchidae</taxon>
        <taxon>Synaphobranchus</taxon>
    </lineage>
</organism>